<accession>A0A383BWR1</accession>
<gene>
    <name evidence="1" type="ORF">METZ01_LOCUS477163</name>
</gene>
<reference evidence="1" key="1">
    <citation type="submission" date="2018-05" db="EMBL/GenBank/DDBJ databases">
        <authorList>
            <person name="Lanie J.A."/>
            <person name="Ng W.-L."/>
            <person name="Kazmierczak K.M."/>
            <person name="Andrzejewski T.M."/>
            <person name="Davidsen T.M."/>
            <person name="Wayne K.J."/>
            <person name="Tettelin H."/>
            <person name="Glass J.I."/>
            <person name="Rusch D."/>
            <person name="Podicherti R."/>
            <person name="Tsui H.-C.T."/>
            <person name="Winkler M.E."/>
        </authorList>
    </citation>
    <scope>NUCLEOTIDE SEQUENCE</scope>
</reference>
<feature type="non-terminal residue" evidence="1">
    <location>
        <position position="1"/>
    </location>
</feature>
<organism evidence="1">
    <name type="scientific">marine metagenome</name>
    <dbReference type="NCBI Taxonomy" id="408172"/>
    <lineage>
        <taxon>unclassified sequences</taxon>
        <taxon>metagenomes</taxon>
        <taxon>ecological metagenomes</taxon>
    </lineage>
</organism>
<feature type="non-terminal residue" evidence="1">
    <location>
        <position position="76"/>
    </location>
</feature>
<proteinExistence type="predicted"/>
<name>A0A383BWR1_9ZZZZ</name>
<dbReference type="EMBL" id="UINC01203855">
    <property type="protein sequence ID" value="SVE24309.1"/>
    <property type="molecule type" value="Genomic_DNA"/>
</dbReference>
<dbReference type="AlphaFoldDB" id="A0A383BWR1"/>
<evidence type="ECO:0000313" key="1">
    <source>
        <dbReference type="EMBL" id="SVE24309.1"/>
    </source>
</evidence>
<protein>
    <submittedName>
        <fullName evidence="1">Uncharacterized protein</fullName>
    </submittedName>
</protein>
<sequence length="76" mass="8392">FRRFPYLTPVDVAKESSCRATSLHLSIPQVDAAFTPDVRMQRTNAVPRSQPKSSSKRAIVLPVIFGRSSPTPKHSA</sequence>